<dbReference type="InterPro" id="IPR029062">
    <property type="entry name" value="Class_I_gatase-like"/>
</dbReference>
<reference evidence="2" key="1">
    <citation type="submission" date="2019-11" db="EMBL/GenBank/DDBJ databases">
        <authorList>
            <person name="Feng L."/>
        </authorList>
    </citation>
    <scope>NUCLEOTIDE SEQUENCE</scope>
    <source>
        <strain evidence="2">CTertiumLFYP3</strain>
    </source>
</reference>
<dbReference type="SUPFAM" id="SSF52317">
    <property type="entry name" value="Class I glutamine amidotransferase-like"/>
    <property type="match status" value="1"/>
</dbReference>
<accession>A0A6N3F4M4</accession>
<dbReference type="Pfam" id="PF13302">
    <property type="entry name" value="Acetyltransf_3"/>
    <property type="match status" value="1"/>
</dbReference>
<protein>
    <recommendedName>
        <fullName evidence="1">N-acetyltransferase domain-containing protein</fullName>
    </recommendedName>
</protein>
<dbReference type="InterPro" id="IPR000182">
    <property type="entry name" value="GNAT_dom"/>
</dbReference>
<organism evidence="2">
    <name type="scientific">Clostridium tertium</name>
    <dbReference type="NCBI Taxonomy" id="1559"/>
    <lineage>
        <taxon>Bacteria</taxon>
        <taxon>Bacillati</taxon>
        <taxon>Bacillota</taxon>
        <taxon>Clostridia</taxon>
        <taxon>Eubacteriales</taxon>
        <taxon>Clostridiaceae</taxon>
        <taxon>Clostridium</taxon>
    </lineage>
</organism>
<dbReference type="Gene3D" id="3.40.630.30">
    <property type="match status" value="1"/>
</dbReference>
<dbReference type="PROSITE" id="PS51186">
    <property type="entry name" value="GNAT"/>
    <property type="match status" value="1"/>
</dbReference>
<dbReference type="InterPro" id="IPR016181">
    <property type="entry name" value="Acyl_CoA_acyltransferase"/>
</dbReference>
<dbReference type="GO" id="GO:0016747">
    <property type="term" value="F:acyltransferase activity, transferring groups other than amino-acyl groups"/>
    <property type="evidence" value="ECO:0007669"/>
    <property type="project" value="InterPro"/>
</dbReference>
<evidence type="ECO:0000313" key="2">
    <source>
        <dbReference type="EMBL" id="VYU46942.1"/>
    </source>
</evidence>
<dbReference type="Gene3D" id="3.40.50.880">
    <property type="match status" value="1"/>
</dbReference>
<evidence type="ECO:0000259" key="1">
    <source>
        <dbReference type="PROSITE" id="PS51186"/>
    </source>
</evidence>
<name>A0A6N3F4M4_9CLOT</name>
<dbReference type="EMBL" id="CACRTO010000027">
    <property type="protein sequence ID" value="VYU46942.1"/>
    <property type="molecule type" value="Genomic_DNA"/>
</dbReference>
<sequence>MGDIMESNINLYRRNGKSVYIKMPEFNELAYVKELWGDKKNVGDSGEVYSFSRDKWEMFYKKMVHPTDGKNFYCLVYTLDNKPIGEVSFHGYNSATKVARINLKIHYNYRRNGYGEEALRLLLEYYFLQFGGQAIIDTIQTEEAKFLLKKLGFENINSAKNHWTLKLTKKNFLSGNLNNKKVVSILDYNESDIIETNLPFKIFSKANDILKEEYFNIHYLSEESIENNDEVNKITPNIIIIPGGKGVNRVLDNSKVILYINKVYKECDYIASFSNGLQLFRNLNNIEGIMVPRSKWKIENTNETDKSFVDNGKIMISSNLIGHIELCLCIIKKVAGDDISKEVAKEIGYYF</sequence>
<feature type="domain" description="N-acetyltransferase" evidence="1">
    <location>
        <begin position="21"/>
        <end position="170"/>
    </location>
</feature>
<dbReference type="AlphaFoldDB" id="A0A6N3F4M4"/>
<dbReference type="CDD" id="cd04301">
    <property type="entry name" value="NAT_SF"/>
    <property type="match status" value="1"/>
</dbReference>
<proteinExistence type="predicted"/>
<gene>
    <name evidence="2" type="ORF">CTLFYP3_02550</name>
</gene>
<dbReference type="SUPFAM" id="SSF55729">
    <property type="entry name" value="Acyl-CoA N-acyltransferases (Nat)"/>
    <property type="match status" value="1"/>
</dbReference>